<dbReference type="InterPro" id="IPR003439">
    <property type="entry name" value="ABC_transporter-like_ATP-bd"/>
</dbReference>
<dbReference type="SMART" id="SM00382">
    <property type="entry name" value="AAA"/>
    <property type="match status" value="1"/>
</dbReference>
<comment type="subcellular location">
    <subcellularLocation>
        <location evidence="1">Membrane</location>
        <topology evidence="1">Multi-pass membrane protein</topology>
    </subcellularLocation>
</comment>
<evidence type="ECO:0000256" key="5">
    <source>
        <dbReference type="ARBA" id="ARBA00022840"/>
    </source>
</evidence>
<dbReference type="EMBL" id="LR746264">
    <property type="protein sequence ID" value="CAA7388487.1"/>
    <property type="molecule type" value="Genomic_DNA"/>
</dbReference>
<keyword evidence="6 8" id="KW-1133">Transmembrane helix</keyword>
<feature type="transmembrane region" description="Helical" evidence="8">
    <location>
        <begin position="506"/>
        <end position="528"/>
    </location>
</feature>
<name>A0A7I8JYQ4_SPIIN</name>
<evidence type="ECO:0000313" key="11">
    <source>
        <dbReference type="Proteomes" id="UP000663760"/>
    </source>
</evidence>
<dbReference type="GO" id="GO:0016020">
    <property type="term" value="C:membrane"/>
    <property type="evidence" value="ECO:0007669"/>
    <property type="project" value="UniProtKB-SubCell"/>
</dbReference>
<dbReference type="OrthoDB" id="66620at2759"/>
<evidence type="ECO:0000256" key="1">
    <source>
        <dbReference type="ARBA" id="ARBA00004141"/>
    </source>
</evidence>
<dbReference type="PROSITE" id="PS50893">
    <property type="entry name" value="ABC_TRANSPORTER_2"/>
    <property type="match status" value="1"/>
</dbReference>
<evidence type="ECO:0000256" key="3">
    <source>
        <dbReference type="ARBA" id="ARBA00022692"/>
    </source>
</evidence>
<keyword evidence="3 8" id="KW-0812">Transmembrane</keyword>
<dbReference type="Proteomes" id="UP000663760">
    <property type="component" value="Chromosome 1"/>
</dbReference>
<feature type="transmembrane region" description="Helical" evidence="8">
    <location>
        <begin position="475"/>
        <end position="499"/>
    </location>
</feature>
<dbReference type="InterPro" id="IPR003593">
    <property type="entry name" value="AAA+_ATPase"/>
</dbReference>
<feature type="transmembrane region" description="Helical" evidence="8">
    <location>
        <begin position="443"/>
        <end position="469"/>
    </location>
</feature>
<dbReference type="AlphaFoldDB" id="A0A7I8JYQ4"/>
<dbReference type="PANTHER" id="PTHR48041:SF51">
    <property type="entry name" value="ABC TRANSPORTER G FAMILY MEMBER 23"/>
    <property type="match status" value="1"/>
</dbReference>
<dbReference type="GO" id="GO:0005524">
    <property type="term" value="F:ATP binding"/>
    <property type="evidence" value="ECO:0007669"/>
    <property type="project" value="UniProtKB-KW"/>
</dbReference>
<evidence type="ECO:0000256" key="8">
    <source>
        <dbReference type="SAM" id="Phobius"/>
    </source>
</evidence>
<evidence type="ECO:0000256" key="6">
    <source>
        <dbReference type="ARBA" id="ARBA00022989"/>
    </source>
</evidence>
<evidence type="ECO:0000259" key="9">
    <source>
        <dbReference type="PROSITE" id="PS50893"/>
    </source>
</evidence>
<dbReference type="PROSITE" id="PS00211">
    <property type="entry name" value="ABC_TRANSPORTER_1"/>
    <property type="match status" value="1"/>
</dbReference>
<feature type="transmembrane region" description="Helical" evidence="8">
    <location>
        <begin position="368"/>
        <end position="389"/>
    </location>
</feature>
<dbReference type="InterPro" id="IPR017871">
    <property type="entry name" value="ABC_transporter-like_CS"/>
</dbReference>
<evidence type="ECO:0000256" key="2">
    <source>
        <dbReference type="ARBA" id="ARBA00022448"/>
    </source>
</evidence>
<keyword evidence="11" id="KW-1185">Reference proteome</keyword>
<evidence type="ECO:0000256" key="4">
    <source>
        <dbReference type="ARBA" id="ARBA00022741"/>
    </source>
</evidence>
<dbReference type="Gene3D" id="3.40.50.300">
    <property type="entry name" value="P-loop containing nucleotide triphosphate hydrolases"/>
    <property type="match status" value="1"/>
</dbReference>
<keyword evidence="7 8" id="KW-0472">Membrane</keyword>
<keyword evidence="5" id="KW-0067">ATP-binding</keyword>
<dbReference type="FunFam" id="3.40.50.300:FF:001473">
    <property type="entry name" value="ATP-binding cassette transporter"/>
    <property type="match status" value="1"/>
</dbReference>
<dbReference type="GO" id="GO:0140359">
    <property type="term" value="F:ABC-type transporter activity"/>
    <property type="evidence" value="ECO:0007669"/>
    <property type="project" value="InterPro"/>
</dbReference>
<feature type="transmembrane region" description="Helical" evidence="8">
    <location>
        <begin position="401"/>
        <end position="422"/>
    </location>
</feature>
<protein>
    <recommendedName>
        <fullName evidence="9">ABC transporter domain-containing protein</fullName>
    </recommendedName>
</protein>
<keyword evidence="2" id="KW-0813">Transport</keyword>
<dbReference type="Pfam" id="PF01061">
    <property type="entry name" value="ABC2_membrane"/>
    <property type="match status" value="1"/>
</dbReference>
<evidence type="ECO:0000256" key="7">
    <source>
        <dbReference type="ARBA" id="ARBA00023136"/>
    </source>
</evidence>
<feature type="domain" description="ABC transporter" evidence="9">
    <location>
        <begin position="42"/>
        <end position="302"/>
    </location>
</feature>
<dbReference type="InterPro" id="IPR027417">
    <property type="entry name" value="P-loop_NTPase"/>
</dbReference>
<sequence length="628" mass="69994">MEDKKLLTPPHGSPAAACDELTTSSALPSPSLRRLLISVNRLKVTNVCYTVDRCAANGGALARFRRPGQMPKAANILKSVSFTARGSEILAVAGPSGAGKSTLLRFVSGRLRNSGSDPGSVSFNDRVMSPTQLRKLCGYVTQDDNLLPLLTVEETLLFTSKFLLRGCNGEGRRERVDSLMEELGLTSVAKSYVGGDEVRGISGGERKRVSIAVDMIHNPPVLLLDEPTSGLDSKSALQVIDLLASMAKTRGQILILTIHQPSYRILHYISTFLFLSQGSVAHLGNLSSLEEAIARQGYKIPVQVNPVEFAMEILPRLEECYAEPWSRRVAAGDPPERSDGGGYCGWWEEMSFLCWRFWKVMYRTKQLFLARTLQAVVGGIGLGSVFFGVSADAAGVAQRLGLFAFTLSFLLSSTVEGLPIFLQERRVLMREASRGMYRLSSYMTANALVFLPFLLVVSLLFSAPVYWLVGLNPSSGAFFFFTFMVWLIMLTASSVVLFLGAVSPDFILGNSLLCVFLAIFFLFSGYFIPKDSIPWYWMYMYYISIYRYPLDAMLVNEYWDARSKCFSWEDGGEENSRKCFLTGGDVLRMRGLERDTRWMNVCIMLGFFLFYRILAWAILLRRASKTML</sequence>
<evidence type="ECO:0000313" key="10">
    <source>
        <dbReference type="EMBL" id="CAA7388487.1"/>
    </source>
</evidence>
<accession>A0A7I8JYQ4</accession>
<dbReference type="GO" id="GO:0016887">
    <property type="term" value="F:ATP hydrolysis activity"/>
    <property type="evidence" value="ECO:0007669"/>
    <property type="project" value="InterPro"/>
</dbReference>
<dbReference type="SUPFAM" id="SSF52540">
    <property type="entry name" value="P-loop containing nucleoside triphosphate hydrolases"/>
    <property type="match status" value="1"/>
</dbReference>
<dbReference type="InterPro" id="IPR050352">
    <property type="entry name" value="ABCG_transporters"/>
</dbReference>
<gene>
    <name evidence="10" type="ORF">SI8410_01000696</name>
</gene>
<dbReference type="Pfam" id="PF00005">
    <property type="entry name" value="ABC_tran"/>
    <property type="match status" value="1"/>
</dbReference>
<organism evidence="10 11">
    <name type="scientific">Spirodela intermedia</name>
    <name type="common">Intermediate duckweed</name>
    <dbReference type="NCBI Taxonomy" id="51605"/>
    <lineage>
        <taxon>Eukaryota</taxon>
        <taxon>Viridiplantae</taxon>
        <taxon>Streptophyta</taxon>
        <taxon>Embryophyta</taxon>
        <taxon>Tracheophyta</taxon>
        <taxon>Spermatophyta</taxon>
        <taxon>Magnoliopsida</taxon>
        <taxon>Liliopsida</taxon>
        <taxon>Araceae</taxon>
        <taxon>Lemnoideae</taxon>
        <taxon>Spirodela</taxon>
    </lineage>
</organism>
<proteinExistence type="predicted"/>
<dbReference type="InterPro" id="IPR013525">
    <property type="entry name" value="ABC2_TM"/>
</dbReference>
<reference evidence="10" key="1">
    <citation type="submission" date="2020-02" db="EMBL/GenBank/DDBJ databases">
        <authorList>
            <person name="Scholz U."/>
            <person name="Mascher M."/>
            <person name="Fiebig A."/>
        </authorList>
    </citation>
    <scope>NUCLEOTIDE SEQUENCE</scope>
</reference>
<feature type="transmembrane region" description="Helical" evidence="8">
    <location>
        <begin position="598"/>
        <end position="620"/>
    </location>
</feature>
<keyword evidence="4" id="KW-0547">Nucleotide-binding</keyword>
<dbReference type="PANTHER" id="PTHR48041">
    <property type="entry name" value="ABC TRANSPORTER G FAMILY MEMBER 28"/>
    <property type="match status" value="1"/>
</dbReference>